<keyword evidence="1" id="KW-0347">Helicase</keyword>
<dbReference type="STRING" id="1328759.A0A5C2SLF6"/>
<keyword evidence="1" id="KW-0378">Hydrolase</keyword>
<dbReference type="Proteomes" id="UP000313359">
    <property type="component" value="Unassembled WGS sequence"/>
</dbReference>
<keyword evidence="2" id="KW-1185">Reference proteome</keyword>
<evidence type="ECO:0000313" key="1">
    <source>
        <dbReference type="EMBL" id="RPD64613.1"/>
    </source>
</evidence>
<keyword evidence="1" id="KW-0547">Nucleotide-binding</keyword>
<name>A0A5C2SLF6_9APHY</name>
<keyword evidence="1" id="KW-0067">ATP-binding</keyword>
<reference evidence="1" key="1">
    <citation type="journal article" date="2018" name="Genome Biol. Evol.">
        <title>Genomics and development of Lentinus tigrinus, a white-rot wood-decaying mushroom with dimorphic fruiting bodies.</title>
        <authorList>
            <person name="Wu B."/>
            <person name="Xu Z."/>
            <person name="Knudson A."/>
            <person name="Carlson A."/>
            <person name="Chen N."/>
            <person name="Kovaka S."/>
            <person name="LaButti K."/>
            <person name="Lipzen A."/>
            <person name="Pennachio C."/>
            <person name="Riley R."/>
            <person name="Schakwitz W."/>
            <person name="Umezawa K."/>
            <person name="Ohm R.A."/>
            <person name="Grigoriev I.V."/>
            <person name="Nagy L.G."/>
            <person name="Gibbons J."/>
            <person name="Hibbett D."/>
        </authorList>
    </citation>
    <scope>NUCLEOTIDE SEQUENCE [LARGE SCALE GENOMIC DNA]</scope>
    <source>
        <strain evidence="1">ALCF2SS1-6</strain>
    </source>
</reference>
<dbReference type="OrthoDB" id="3353471at2759"/>
<dbReference type="AlphaFoldDB" id="A0A5C2SLF6"/>
<dbReference type="InterPro" id="IPR027417">
    <property type="entry name" value="P-loop_NTPase"/>
</dbReference>
<protein>
    <submittedName>
        <fullName evidence="1">Helicase</fullName>
    </submittedName>
</protein>
<gene>
    <name evidence="1" type="ORF">L227DRAFT_495290</name>
</gene>
<dbReference type="GO" id="GO:0004386">
    <property type="term" value="F:helicase activity"/>
    <property type="evidence" value="ECO:0007669"/>
    <property type="project" value="UniProtKB-KW"/>
</dbReference>
<dbReference type="SUPFAM" id="SSF52540">
    <property type="entry name" value="P-loop containing nucleoside triphosphate hydrolases"/>
    <property type="match status" value="1"/>
</dbReference>
<evidence type="ECO:0000313" key="2">
    <source>
        <dbReference type="Proteomes" id="UP000313359"/>
    </source>
</evidence>
<proteinExistence type="predicted"/>
<dbReference type="EMBL" id="ML122253">
    <property type="protein sequence ID" value="RPD64613.1"/>
    <property type="molecule type" value="Genomic_DNA"/>
</dbReference>
<sequence>MSINKAQGQSVKFVGLDLRIPVFTHGQLYVALSRATSPDNIHILLPANTLDYTTRNVVYPEVLLD</sequence>
<accession>A0A5C2SLF6</accession>
<organism evidence="1 2">
    <name type="scientific">Lentinus tigrinus ALCF2SS1-6</name>
    <dbReference type="NCBI Taxonomy" id="1328759"/>
    <lineage>
        <taxon>Eukaryota</taxon>
        <taxon>Fungi</taxon>
        <taxon>Dikarya</taxon>
        <taxon>Basidiomycota</taxon>
        <taxon>Agaricomycotina</taxon>
        <taxon>Agaricomycetes</taxon>
        <taxon>Polyporales</taxon>
        <taxon>Polyporaceae</taxon>
        <taxon>Lentinus</taxon>
    </lineage>
</organism>